<dbReference type="GO" id="GO:0046872">
    <property type="term" value="F:metal ion binding"/>
    <property type="evidence" value="ECO:0007669"/>
    <property type="project" value="UniProtKB-KW"/>
</dbReference>
<dbReference type="Gene3D" id="3.20.20.70">
    <property type="entry name" value="Aldolase class I"/>
    <property type="match status" value="1"/>
</dbReference>
<protein>
    <submittedName>
        <fullName evidence="8">UPF0026 protein MJ1312</fullName>
    </submittedName>
</protein>
<dbReference type="AlphaFoldDB" id="E1YDH4"/>
<dbReference type="GO" id="GO:0003824">
    <property type="term" value="F:catalytic activity"/>
    <property type="evidence" value="ECO:0007669"/>
    <property type="project" value="InterPro"/>
</dbReference>
<comment type="cofactor">
    <cofactor evidence="1">
        <name>[4Fe-4S] cluster</name>
        <dbReference type="ChEBI" id="CHEBI:49883"/>
    </cofactor>
</comment>
<keyword evidence="6" id="KW-0411">Iron-sulfur</keyword>
<dbReference type="PANTHER" id="PTHR43787:SF11">
    <property type="entry name" value="UPF0026 PROTEIN SLR1464"/>
    <property type="match status" value="1"/>
</dbReference>
<proteinExistence type="predicted"/>
<dbReference type="PROSITE" id="PS51918">
    <property type="entry name" value="RADICAL_SAM"/>
    <property type="match status" value="1"/>
</dbReference>
<dbReference type="GO" id="GO:0051539">
    <property type="term" value="F:4 iron, 4 sulfur cluster binding"/>
    <property type="evidence" value="ECO:0007669"/>
    <property type="project" value="UniProtKB-KW"/>
</dbReference>
<dbReference type="SUPFAM" id="SSF102114">
    <property type="entry name" value="Radical SAM enzymes"/>
    <property type="match status" value="1"/>
</dbReference>
<evidence type="ECO:0000313" key="8">
    <source>
        <dbReference type="EMBL" id="CBX28618.1"/>
    </source>
</evidence>
<accession>E1YDH4</accession>
<dbReference type="InterPro" id="IPR040084">
    <property type="entry name" value="GTPase_Obg"/>
</dbReference>
<keyword evidence="3" id="KW-0949">S-adenosyl-L-methionine</keyword>
<evidence type="ECO:0000256" key="1">
    <source>
        <dbReference type="ARBA" id="ARBA00001966"/>
    </source>
</evidence>
<keyword evidence="4" id="KW-0479">Metal-binding</keyword>
<name>E1YDH4_9BACT</name>
<dbReference type="InterPro" id="IPR013785">
    <property type="entry name" value="Aldolase_TIM"/>
</dbReference>
<dbReference type="Pfam" id="PF04055">
    <property type="entry name" value="Radical_SAM"/>
    <property type="match status" value="1"/>
</dbReference>
<dbReference type="SFLD" id="SFLDG01083">
    <property type="entry name" value="Uncharacterised_Radical_SAM_Su"/>
    <property type="match status" value="1"/>
</dbReference>
<evidence type="ECO:0000259" key="7">
    <source>
        <dbReference type="PROSITE" id="PS51918"/>
    </source>
</evidence>
<evidence type="ECO:0000256" key="4">
    <source>
        <dbReference type="ARBA" id="ARBA00022723"/>
    </source>
</evidence>
<keyword evidence="2" id="KW-0004">4Fe-4S</keyword>
<dbReference type="SFLD" id="SFLDS00029">
    <property type="entry name" value="Radical_SAM"/>
    <property type="match status" value="1"/>
</dbReference>
<gene>
    <name evidence="8" type="ORF">N47_G39420</name>
</gene>
<dbReference type="PANTHER" id="PTHR43787">
    <property type="entry name" value="FEMO COFACTOR BIOSYNTHESIS PROTEIN NIFB-RELATED"/>
    <property type="match status" value="1"/>
</dbReference>
<keyword evidence="5" id="KW-0408">Iron</keyword>
<evidence type="ECO:0000256" key="6">
    <source>
        <dbReference type="ARBA" id="ARBA00023014"/>
    </source>
</evidence>
<feature type="domain" description="Radical SAM core" evidence="7">
    <location>
        <begin position="17"/>
        <end position="251"/>
    </location>
</feature>
<reference evidence="8" key="1">
    <citation type="journal article" date="2011" name="Environ. Microbiol.">
        <title>Genomic insights into the metabolic potential of the polycyclic aromatic hydrocarbon degrading sulfate-reducing Deltaproteobacterium N47.</title>
        <authorList>
            <person name="Bergmann F."/>
            <person name="Selesi D."/>
            <person name="Weinmaier T."/>
            <person name="Tischler P."/>
            <person name="Rattei T."/>
            <person name="Meckenstock R.U."/>
        </authorList>
    </citation>
    <scope>NUCLEOTIDE SEQUENCE</scope>
</reference>
<dbReference type="EMBL" id="FR695868">
    <property type="protein sequence ID" value="CBX28618.1"/>
    <property type="molecule type" value="Genomic_DNA"/>
</dbReference>
<evidence type="ECO:0000256" key="5">
    <source>
        <dbReference type="ARBA" id="ARBA00023004"/>
    </source>
</evidence>
<organism evidence="8">
    <name type="scientific">uncultured Desulfobacterium sp</name>
    <dbReference type="NCBI Taxonomy" id="201089"/>
    <lineage>
        <taxon>Bacteria</taxon>
        <taxon>Pseudomonadati</taxon>
        <taxon>Thermodesulfobacteriota</taxon>
        <taxon>Desulfobacteria</taxon>
        <taxon>Desulfobacterales</taxon>
        <taxon>Desulfobacteriaceae</taxon>
        <taxon>Desulfobacterium</taxon>
        <taxon>environmental samples</taxon>
    </lineage>
</organism>
<evidence type="ECO:0000256" key="3">
    <source>
        <dbReference type="ARBA" id="ARBA00022691"/>
    </source>
</evidence>
<evidence type="ECO:0000256" key="2">
    <source>
        <dbReference type="ARBA" id="ARBA00022485"/>
    </source>
</evidence>
<dbReference type="InterPro" id="IPR058240">
    <property type="entry name" value="rSAM_sf"/>
</dbReference>
<sequence length="318" mass="36305">MMKDRTPQYSYGPVPSRRLGKSLGINNIPAKICTYSCAYCQVGRTTQMLNDRCFFYEPENILRDVQSRLVKANETAEKVDYITFVPDGEPTLDVNLGKEIMLLKALNIPIGVITNSSLMARYDVREEIGRADWVSLKIDAVWEEIWRRINRPHKSIRLPLILDGMLAFAKTFTGKLVTETMIVKGLNDNDDCIKEITDFLHILQPSLAYLSIPTRPPAKRWVCGPGEESLNRIYRIFADKVIRVEYLIGYEGNAFAFTSDIEKDLLSITAVHPMRKEAVNMLLSKAGSSWDVVDRLVTQGDLSEVRYDGHIFYLRKFL</sequence>
<dbReference type="InterPro" id="IPR007197">
    <property type="entry name" value="rSAM"/>
</dbReference>